<evidence type="ECO:0000313" key="10">
    <source>
        <dbReference type="Proteomes" id="UP000594261"/>
    </source>
</evidence>
<dbReference type="GO" id="GO:0004518">
    <property type="term" value="F:nuclease activity"/>
    <property type="evidence" value="ECO:0007669"/>
    <property type="project" value="UniProtKB-KW"/>
</dbReference>
<evidence type="ECO:0000259" key="8">
    <source>
        <dbReference type="Pfam" id="PF13359"/>
    </source>
</evidence>
<evidence type="ECO:0000256" key="3">
    <source>
        <dbReference type="ARBA" id="ARBA00006958"/>
    </source>
</evidence>
<evidence type="ECO:0000256" key="1">
    <source>
        <dbReference type="ARBA" id="ARBA00001968"/>
    </source>
</evidence>
<evidence type="ECO:0000256" key="6">
    <source>
        <dbReference type="ARBA" id="ARBA00022801"/>
    </source>
</evidence>
<evidence type="ECO:0000256" key="4">
    <source>
        <dbReference type="ARBA" id="ARBA00022722"/>
    </source>
</evidence>
<comment type="similarity">
    <text evidence="3">Belongs to the HARBI1 family.</text>
</comment>
<accession>A0A7N2L0Q3</accession>
<reference evidence="10" key="1">
    <citation type="journal article" date="2016" name="G3 (Bethesda)">
        <title>First Draft Assembly and Annotation of the Genome of a California Endemic Oak Quercus lobata Nee (Fagaceae).</title>
        <authorList>
            <person name="Sork V.L."/>
            <person name="Fitz-Gibbon S.T."/>
            <person name="Puiu D."/>
            <person name="Crepeau M."/>
            <person name="Gugger P.F."/>
            <person name="Sherman R."/>
            <person name="Stevens K."/>
            <person name="Langley C.H."/>
            <person name="Pellegrini M."/>
            <person name="Salzberg S.L."/>
        </authorList>
    </citation>
    <scope>NUCLEOTIDE SEQUENCE [LARGE SCALE GENOMIC DNA]</scope>
    <source>
        <strain evidence="10">cv. SW786</strain>
    </source>
</reference>
<organism evidence="9 10">
    <name type="scientific">Quercus lobata</name>
    <name type="common">Valley oak</name>
    <dbReference type="NCBI Taxonomy" id="97700"/>
    <lineage>
        <taxon>Eukaryota</taxon>
        <taxon>Viridiplantae</taxon>
        <taxon>Streptophyta</taxon>
        <taxon>Embryophyta</taxon>
        <taxon>Tracheophyta</taxon>
        <taxon>Spermatophyta</taxon>
        <taxon>Magnoliopsida</taxon>
        <taxon>eudicotyledons</taxon>
        <taxon>Gunneridae</taxon>
        <taxon>Pentapetalae</taxon>
        <taxon>rosids</taxon>
        <taxon>fabids</taxon>
        <taxon>Fagales</taxon>
        <taxon>Fagaceae</taxon>
        <taxon>Quercus</taxon>
    </lineage>
</organism>
<keyword evidence="10" id="KW-1185">Reference proteome</keyword>
<dbReference type="EnsemblPlants" id="QL02p080045:mrna">
    <property type="protein sequence ID" value="QL02p080045:mrna"/>
    <property type="gene ID" value="QL02p080045"/>
</dbReference>
<dbReference type="Gramene" id="QL02p080045:mrna">
    <property type="protein sequence ID" value="QL02p080045:mrna"/>
    <property type="gene ID" value="QL02p080045"/>
</dbReference>
<dbReference type="OMA" id="HEINNDA"/>
<dbReference type="InterPro" id="IPR045249">
    <property type="entry name" value="HARBI1-like"/>
</dbReference>
<dbReference type="InterPro" id="IPR027806">
    <property type="entry name" value="HARBI1_dom"/>
</dbReference>
<name>A0A7N2L0Q3_QUELO</name>
<dbReference type="GO" id="GO:0046872">
    <property type="term" value="F:metal ion binding"/>
    <property type="evidence" value="ECO:0007669"/>
    <property type="project" value="UniProtKB-KW"/>
</dbReference>
<feature type="domain" description="DDE Tnp4" evidence="8">
    <location>
        <begin position="37"/>
        <end position="199"/>
    </location>
</feature>
<dbReference type="Proteomes" id="UP000594261">
    <property type="component" value="Chromosome 2"/>
</dbReference>
<evidence type="ECO:0000313" key="9">
    <source>
        <dbReference type="EnsemblPlants" id="QL02p080045:mrna"/>
    </source>
</evidence>
<dbReference type="InParanoid" id="A0A7N2L0Q3"/>
<comment type="cofactor">
    <cofactor evidence="1">
        <name>a divalent metal cation</name>
        <dbReference type="ChEBI" id="CHEBI:60240"/>
    </cofactor>
</comment>
<sequence length="241" mass="27643">MARDIIQPADHTFRDVPEHIQHSDRYWPHFKGCIGAIDGVHVPVVIDVKDQLPYYGRKGITTTNCMCACDFDMKFTFACVGWEGSAHDTRIFYSCVNNESYNFPNAPAGKYYLVDSGYPMRKGFLAPYKGERYHIGEFQPSEVLHRPEEMFNYLHSSLRSVIERTFGVWKNKWRILRHMPPFKMHTQNLVIVATMVLHNLVRTHEINNDAECSGSTEATSFGSETGHYDAMAETISILDEP</sequence>
<dbReference type="GO" id="GO:0016787">
    <property type="term" value="F:hydrolase activity"/>
    <property type="evidence" value="ECO:0007669"/>
    <property type="project" value="UniProtKB-KW"/>
</dbReference>
<dbReference type="PANTHER" id="PTHR22930:SF221">
    <property type="entry name" value="NUCLEASE HARBI1"/>
    <property type="match status" value="1"/>
</dbReference>
<reference evidence="9" key="2">
    <citation type="submission" date="2021-01" db="UniProtKB">
        <authorList>
            <consortium name="EnsemblPlants"/>
        </authorList>
    </citation>
    <scope>IDENTIFICATION</scope>
</reference>
<keyword evidence="7" id="KW-0539">Nucleus</keyword>
<dbReference type="GO" id="GO:0005634">
    <property type="term" value="C:nucleus"/>
    <property type="evidence" value="ECO:0007669"/>
    <property type="project" value="UniProtKB-SubCell"/>
</dbReference>
<evidence type="ECO:0000256" key="7">
    <source>
        <dbReference type="ARBA" id="ARBA00023242"/>
    </source>
</evidence>
<evidence type="ECO:0000256" key="2">
    <source>
        <dbReference type="ARBA" id="ARBA00004123"/>
    </source>
</evidence>
<keyword evidence="5" id="KW-0479">Metal-binding</keyword>
<evidence type="ECO:0000256" key="5">
    <source>
        <dbReference type="ARBA" id="ARBA00022723"/>
    </source>
</evidence>
<proteinExistence type="inferred from homology"/>
<dbReference type="AlphaFoldDB" id="A0A7N2L0Q3"/>
<protein>
    <recommendedName>
        <fullName evidence="8">DDE Tnp4 domain-containing protein</fullName>
    </recommendedName>
</protein>
<keyword evidence="6" id="KW-0378">Hydrolase</keyword>
<dbReference type="Pfam" id="PF13359">
    <property type="entry name" value="DDE_Tnp_4"/>
    <property type="match status" value="1"/>
</dbReference>
<dbReference type="PANTHER" id="PTHR22930">
    <property type="match status" value="1"/>
</dbReference>
<keyword evidence="4" id="KW-0540">Nuclease</keyword>
<comment type="subcellular location">
    <subcellularLocation>
        <location evidence="2">Nucleus</location>
    </subcellularLocation>
</comment>